<feature type="region of interest" description="Disordered" evidence="2">
    <location>
        <begin position="702"/>
        <end position="733"/>
    </location>
</feature>
<name>A0A182PBM1_9DIPT</name>
<keyword evidence="4" id="KW-1185">Reference proteome</keyword>
<dbReference type="PANTHER" id="PTHR46462">
    <property type="entry name" value="UPSET, ISOFORM A"/>
    <property type="match status" value="1"/>
</dbReference>
<feature type="region of interest" description="Disordered" evidence="2">
    <location>
        <begin position="1463"/>
        <end position="1503"/>
    </location>
</feature>
<feature type="region of interest" description="Disordered" evidence="2">
    <location>
        <begin position="1540"/>
        <end position="1568"/>
    </location>
</feature>
<feature type="region of interest" description="Disordered" evidence="2">
    <location>
        <begin position="52"/>
        <end position="85"/>
    </location>
</feature>
<dbReference type="GO" id="GO:0070210">
    <property type="term" value="C:Rpd3L-Expanded complex"/>
    <property type="evidence" value="ECO:0007669"/>
    <property type="project" value="TreeGrafter"/>
</dbReference>
<feature type="region of interest" description="Disordered" evidence="2">
    <location>
        <begin position="1029"/>
        <end position="1075"/>
    </location>
</feature>
<feature type="region of interest" description="Disordered" evidence="2">
    <location>
        <begin position="1422"/>
        <end position="1446"/>
    </location>
</feature>
<protein>
    <submittedName>
        <fullName evidence="3">Uncharacterized protein</fullName>
    </submittedName>
</protein>
<feature type="compositionally biased region" description="Basic residues" evidence="2">
    <location>
        <begin position="1876"/>
        <end position="1890"/>
    </location>
</feature>
<dbReference type="VEuPathDB" id="VectorBase:AEPI004326"/>
<feature type="region of interest" description="Disordered" evidence="2">
    <location>
        <begin position="1162"/>
        <end position="1196"/>
    </location>
</feature>
<feature type="compositionally biased region" description="Polar residues" evidence="2">
    <location>
        <begin position="1429"/>
        <end position="1439"/>
    </location>
</feature>
<feature type="region of interest" description="Disordered" evidence="2">
    <location>
        <begin position="775"/>
        <end position="850"/>
    </location>
</feature>
<accession>A0A182PBM1</accession>
<feature type="compositionally biased region" description="Low complexity" evidence="2">
    <location>
        <begin position="398"/>
        <end position="413"/>
    </location>
</feature>
<feature type="region of interest" description="Disordered" evidence="2">
    <location>
        <begin position="383"/>
        <end position="496"/>
    </location>
</feature>
<evidence type="ECO:0000256" key="1">
    <source>
        <dbReference type="ARBA" id="ARBA00022853"/>
    </source>
</evidence>
<evidence type="ECO:0000313" key="4">
    <source>
        <dbReference type="Proteomes" id="UP000075885"/>
    </source>
</evidence>
<feature type="region of interest" description="Disordered" evidence="2">
    <location>
        <begin position="1362"/>
        <end position="1383"/>
    </location>
</feature>
<dbReference type="EnsemblMetazoa" id="AEPI004326-RA">
    <property type="protein sequence ID" value="AEPI004326-PA"/>
    <property type="gene ID" value="AEPI004326"/>
</dbReference>
<feature type="compositionally biased region" description="Low complexity" evidence="2">
    <location>
        <begin position="1984"/>
        <end position="1995"/>
    </location>
</feature>
<evidence type="ECO:0000313" key="3">
    <source>
        <dbReference type="EnsemblMetazoa" id="AEPI004326-PA"/>
    </source>
</evidence>
<feature type="region of interest" description="Disordered" evidence="2">
    <location>
        <begin position="1208"/>
        <end position="1229"/>
    </location>
</feature>
<feature type="region of interest" description="Disordered" evidence="2">
    <location>
        <begin position="620"/>
        <end position="683"/>
    </location>
</feature>
<feature type="region of interest" description="Disordered" evidence="2">
    <location>
        <begin position="1978"/>
        <end position="1997"/>
    </location>
</feature>
<feature type="compositionally biased region" description="Acidic residues" evidence="2">
    <location>
        <begin position="1309"/>
        <end position="1326"/>
    </location>
</feature>
<feature type="compositionally biased region" description="Basic and acidic residues" evidence="2">
    <location>
        <begin position="282"/>
        <end position="310"/>
    </location>
</feature>
<feature type="region of interest" description="Disordered" evidence="2">
    <location>
        <begin position="1392"/>
        <end position="1411"/>
    </location>
</feature>
<dbReference type="GO" id="GO:0006325">
    <property type="term" value="P:chromatin organization"/>
    <property type="evidence" value="ECO:0007669"/>
    <property type="project" value="UniProtKB-KW"/>
</dbReference>
<feature type="region of interest" description="Disordered" evidence="2">
    <location>
        <begin position="240"/>
        <end position="369"/>
    </location>
</feature>
<feature type="compositionally biased region" description="Low complexity" evidence="2">
    <location>
        <begin position="711"/>
        <end position="730"/>
    </location>
</feature>
<feature type="region of interest" description="Disordered" evidence="2">
    <location>
        <begin position="1263"/>
        <end position="1344"/>
    </location>
</feature>
<dbReference type="GO" id="GO:0006355">
    <property type="term" value="P:regulation of DNA-templated transcription"/>
    <property type="evidence" value="ECO:0007669"/>
    <property type="project" value="TreeGrafter"/>
</dbReference>
<feature type="compositionally biased region" description="Low complexity" evidence="2">
    <location>
        <begin position="1898"/>
        <end position="1934"/>
    </location>
</feature>
<feature type="compositionally biased region" description="Polar residues" evidence="2">
    <location>
        <begin position="634"/>
        <end position="668"/>
    </location>
</feature>
<sequence>MASGGGCIGSRPGTAALDAALLEHGTRMELIQQQQQLHRLEIMEDVIKIQAKPSPPASPMKPTTSHRNSPVSLLISPNKPVQHQQQQSVVASKDISGTVLFPQQCPQIKQEPEIVAVDAVDEVDSIKRERSEMKELLQTHPASVVVPFDPASIVKEEENKREVKLEPMANSSQIPEEKEQQLVATTMTVDSSNVSIKTESSLFPLLPPMEKKQEQEISSSFPQSTIVEQQQSMVTAISTTTSVVSSPVKRSSSPNNHQHHHHSTTNHHSSSKSKKSSASGDHQQHSRSEKKQTTEKPSRKLTREERKMEAIVKAFAKMEQSQQRKQELKEQKGTVPGSKRRSISTSNAGMGGNLSDDGTADGVASVSLSSSCGPFSANTSCDGVNVDHSFGSSPNARSFSSGGSCSGSSSSCSGKRKSGIRSPSKTRSSKKKKSKAVSQHFASSTQQRRKKLAAAAARSRSKSKNNNRVHQQQQQQENDDPYQPQSSSGVDSEAYGGGHYDKAAELLLTFSQSATSSSGAAQLMGVTSANIGSDSGTGMAVGPPLGGGSLPMLSSACMLIEAAVGPLEKASAMLLTGRPLNLPSSVMVSSPAPSPPVMGPVLLEPSGAVEQQDFKYPAKAKTKKSMSREWLSGHQLQEQGDSGYATTPSEDRQNNTASEVTSALSQHRQPLHLKTNFDDTSGTAEGGNIMIAAKKVEEFIMQNSPQPDDGSAATNSTTSSSSLVSVTPSAQQSTINKWPTIASASGDASTISVSSEKMESAAVKKRWLRQAISEETDEHPSAGGHGVGGLHSSSSSSSSPPPPNGFTTPLKKRRVIRENPIAAESSMQGVSSDAQQQQQMQQPMFAPSNPSTLSNYPDSTNLVANANSAPNSATRFWDHSISPEKQAMDLSSHRAPPPQNNGGPVKMLTPLHFADPGPMPTTSSTTPPIPVAPPLPPVAAAAAQVVLATPQQPSPTITVHPELQHGEAVSVVPLPQPPPPSHHLHHHHPYPLLQQIHHQPHHSLPLAMATQMLYEAANTIVMEEPSVATVEQPLPPASSPPQAATTESTEAEREQEYSTVPATAEPSIYSTESPSGVMEEQIVEQQVVMDVVEQEVLVEQEVMVEQEELIEQEEQVIEQMEKEEVVKPEGAEIVHAEAQVVAQEETEVVVQEEEVVEQEIIVEQQPDTTSTAEDEQGSESKAMVETCEAERRTATPEVCDSEMETAVSAIESKDGTPSKGSQKYIAEDDDEMAALVEEIVQESFEPKRKEAAAATAVVDTLHELQNDDEVEKNASVPKSSAKPQIVQDSVAAQKRSKNAVSGSRKREEDQETDGDEISYCDTEEELNTASKEKHDASGGLESLSSTFDEIVETIVEERLAAMNDDCPPDVVDGGEHPSDDGAEEESVLVYVQEEEEESNTPKVQIEDENSEDALMREVEEEMMEMMSETSTLRQVLPRNSNEDEEERDLRFIAEEEDDVVKPDVAATKVAKSETASTEWPAPVASSSPQKIAANGTKEESLKATPVRTAAASEDNEQSELADLQKVIASFHSENIMNLISRNRSKSKKGGSSSVSPPNAVRSAGAEGTSVKKQVKLNFDLCVKDDSVNVTLQKSHSEGAEAMVGSEGIASNTTEATPLPTSSSSSTVGVVLPSMLLPPSSVSVLASSTALPTSSLMTTSATSGGIGSSLHTIKTIPTVTSSTVGGVVVPSVTTFGSEPIRSFSTLRPDPPMSGGHLSTFGGFHLRLGSSAGTPLGVNAGTGAAGGIYQYRSEVSNLLERTAMLAPLHRPTSFSTLGSLTAPLAGGGSVKSSLLLGATESLSTLGSATATSMGVGSAITPTGLTPTGGSPAVGTYPKIFTKTASSDPRLNPALVAVSTGADTSSSTGASTSSTPITPKRKLSITEYRKRKQQSSTDGNASSTISGATPTTTTGLGSAATTPSPTSTLLSASAISSKVGRRDDPSFLGGTSATVSSAISSNDVSSSISRELNMELDLDIPEESKSGDSSNSSSSSSSIVGRVRGTVTGISNGTLGKLIGKDTGGVGVPPAAADHTATNHHLHLHHNHYEALSSTEEITTTFSATPTLAELCSEGGMSAERLKSLKYFP</sequence>
<feature type="region of interest" description="Disordered" evidence="2">
    <location>
        <begin position="1856"/>
        <end position="1964"/>
    </location>
</feature>
<organism evidence="3 4">
    <name type="scientific">Anopheles epiroticus</name>
    <dbReference type="NCBI Taxonomy" id="199890"/>
    <lineage>
        <taxon>Eukaryota</taxon>
        <taxon>Metazoa</taxon>
        <taxon>Ecdysozoa</taxon>
        <taxon>Arthropoda</taxon>
        <taxon>Hexapoda</taxon>
        <taxon>Insecta</taxon>
        <taxon>Pterygota</taxon>
        <taxon>Neoptera</taxon>
        <taxon>Endopterygota</taxon>
        <taxon>Diptera</taxon>
        <taxon>Nematocera</taxon>
        <taxon>Culicoidea</taxon>
        <taxon>Culicidae</taxon>
        <taxon>Anophelinae</taxon>
        <taxon>Anopheles</taxon>
    </lineage>
</organism>
<proteinExistence type="predicted"/>
<feature type="compositionally biased region" description="Basic and acidic residues" evidence="2">
    <location>
        <begin position="322"/>
        <end position="332"/>
    </location>
</feature>
<reference evidence="3" key="2">
    <citation type="submission" date="2020-05" db="UniProtKB">
        <authorList>
            <consortium name="EnsemblMetazoa"/>
        </authorList>
    </citation>
    <scope>IDENTIFICATION</scope>
    <source>
        <strain evidence="3">Epiroticus2</strain>
    </source>
</reference>
<feature type="compositionally biased region" description="Low complexity" evidence="2">
    <location>
        <begin position="240"/>
        <end position="256"/>
    </location>
</feature>
<reference evidence="4" key="1">
    <citation type="submission" date="2013-03" db="EMBL/GenBank/DDBJ databases">
        <title>The Genome Sequence of Anopheles epiroticus epiroticus2.</title>
        <authorList>
            <consortium name="The Broad Institute Genomics Platform"/>
            <person name="Neafsey D.E."/>
            <person name="Howell P."/>
            <person name="Walker B."/>
            <person name="Young S.K."/>
            <person name="Zeng Q."/>
            <person name="Gargeya S."/>
            <person name="Fitzgerald M."/>
            <person name="Haas B."/>
            <person name="Abouelleil A."/>
            <person name="Allen A.W."/>
            <person name="Alvarado L."/>
            <person name="Arachchi H.M."/>
            <person name="Berlin A.M."/>
            <person name="Chapman S.B."/>
            <person name="Gainer-Dewar J."/>
            <person name="Goldberg J."/>
            <person name="Griggs A."/>
            <person name="Gujja S."/>
            <person name="Hansen M."/>
            <person name="Howarth C."/>
            <person name="Imamovic A."/>
            <person name="Ireland A."/>
            <person name="Larimer J."/>
            <person name="McCowan C."/>
            <person name="Murphy C."/>
            <person name="Pearson M."/>
            <person name="Poon T.W."/>
            <person name="Priest M."/>
            <person name="Roberts A."/>
            <person name="Saif S."/>
            <person name="Shea T."/>
            <person name="Sisk P."/>
            <person name="Sykes S."/>
            <person name="Wortman J."/>
            <person name="Nusbaum C."/>
            <person name="Birren B."/>
        </authorList>
    </citation>
    <scope>NUCLEOTIDE SEQUENCE [LARGE SCALE GENOMIC DNA]</scope>
    <source>
        <strain evidence="4">Epiroticus2</strain>
    </source>
</reference>
<dbReference type="Proteomes" id="UP000075885">
    <property type="component" value="Unassembled WGS sequence"/>
</dbReference>
<dbReference type="GO" id="GO:0034967">
    <property type="term" value="C:Set3 complex"/>
    <property type="evidence" value="ECO:0007669"/>
    <property type="project" value="TreeGrafter"/>
</dbReference>
<feature type="compositionally biased region" description="Low complexity" evidence="2">
    <location>
        <begin position="1952"/>
        <end position="1964"/>
    </location>
</feature>
<evidence type="ECO:0000256" key="2">
    <source>
        <dbReference type="SAM" id="MobiDB-lite"/>
    </source>
</evidence>
<dbReference type="PANTHER" id="PTHR46462:SF3">
    <property type="entry name" value="UPSET, ISOFORM A"/>
    <property type="match status" value="1"/>
</dbReference>
<dbReference type="STRING" id="199890.A0A182PBM1"/>
<feature type="compositionally biased region" description="Low complexity" evidence="2">
    <location>
        <begin position="1856"/>
        <end position="1872"/>
    </location>
</feature>
<feature type="compositionally biased region" description="Basic residues" evidence="2">
    <location>
        <begin position="257"/>
        <end position="275"/>
    </location>
</feature>
<feature type="compositionally biased region" description="Low complexity" evidence="2">
    <location>
        <begin position="1549"/>
        <end position="1558"/>
    </location>
</feature>
<keyword evidence="1" id="KW-0156">Chromatin regulator</keyword>
<feature type="compositionally biased region" description="Polar residues" evidence="2">
    <location>
        <begin position="825"/>
        <end position="834"/>
    </location>
</feature>